<reference evidence="3 4" key="1">
    <citation type="submission" date="2018-12" db="EMBL/GenBank/DDBJ databases">
        <authorList>
            <person name="Lunina O.N."/>
            <person name="Grouzdev D.S."/>
            <person name="Gorlenko V.M."/>
            <person name="Savvichev A.S."/>
        </authorList>
    </citation>
    <scope>NUCLEOTIDE SEQUENCE [LARGE SCALE GENOMIC DNA]</scope>
    <source>
        <strain evidence="3 4">BrKhr-17</strain>
    </source>
</reference>
<reference evidence="2 6" key="3">
    <citation type="submission" date="2019-11" db="EMBL/GenBank/DDBJ databases">
        <title>Green- and brown-colored morphotypes of Chlorobia in the stratified aquatic ecosystems of Kandalaksha Gulf (White Sea): A model for study of the accessory genome evolution.</title>
        <authorList>
            <person name="Grouzdev D.S."/>
        </authorList>
    </citation>
    <scope>NUCLEOTIDE SEQUENCE [LARGE SCALE GENOMIC DNA]</scope>
    <source>
        <strain evidence="2 6">ZM</strain>
    </source>
</reference>
<reference evidence="1 5" key="2">
    <citation type="submission" date="2019-07" db="EMBL/GenBank/DDBJ databases">
        <title>Draft genome Sequence of Chlorobium phaeovibrioides sp. strain PhvTcv-s14, from the Phylum Chlorobi.</title>
        <authorList>
            <person name="Babenko V."/>
            <person name="Boldyreva D."/>
            <person name="Kanygina A."/>
            <person name="Selezneva O."/>
            <person name="Akopiyan T."/>
            <person name="Lunina O."/>
        </authorList>
    </citation>
    <scope>NUCLEOTIDE SEQUENCE [LARGE SCALE GENOMIC DNA]</scope>
    <source>
        <strain evidence="1 5">GrTcv12</strain>
    </source>
</reference>
<dbReference type="OMA" id="WIGKEMS"/>
<name>A0A3S0U1Y8_CHLPH</name>
<dbReference type="RefSeq" id="WP_011890741.1">
    <property type="nucleotide sequence ID" value="NZ_CP041698.1"/>
</dbReference>
<dbReference type="EMBL" id="WUBZ01000011">
    <property type="protein sequence ID" value="MWV54387.1"/>
    <property type="molecule type" value="Genomic_DNA"/>
</dbReference>
<organism evidence="3 4">
    <name type="scientific">Chlorobium phaeovibrioides</name>
    <dbReference type="NCBI Taxonomy" id="1094"/>
    <lineage>
        <taxon>Bacteria</taxon>
        <taxon>Pseudomonadati</taxon>
        <taxon>Chlorobiota</taxon>
        <taxon>Chlorobiia</taxon>
        <taxon>Chlorobiales</taxon>
        <taxon>Chlorobiaceae</taxon>
        <taxon>Chlorobium/Pelodictyon group</taxon>
        <taxon>Chlorobium</taxon>
    </lineage>
</organism>
<dbReference type="Proteomes" id="UP000489351">
    <property type="component" value="Unassembled WGS sequence"/>
</dbReference>
<accession>A0A3S0U1Y8</accession>
<gene>
    <name evidence="3" type="ORF">EKD02_03065</name>
    <name evidence="1" type="ORF">FP507_10490</name>
    <name evidence="2" type="ORF">GJ685_04820</name>
</gene>
<dbReference type="Proteomes" id="UP000327458">
    <property type="component" value="Unassembled WGS sequence"/>
</dbReference>
<keyword evidence="6" id="KW-1185">Reference proteome</keyword>
<protein>
    <submittedName>
        <fullName evidence="3">Uncharacterized protein</fullName>
    </submittedName>
</protein>
<dbReference type="EMBL" id="VMRG01000002">
    <property type="protein sequence ID" value="KAA6230661.1"/>
    <property type="molecule type" value="Genomic_DNA"/>
</dbReference>
<evidence type="ECO:0000313" key="5">
    <source>
        <dbReference type="Proteomes" id="UP000327458"/>
    </source>
</evidence>
<dbReference type="AlphaFoldDB" id="A0A3S0U1Y8"/>
<comment type="caution">
    <text evidence="3">The sequence shown here is derived from an EMBL/GenBank/DDBJ whole genome shotgun (WGS) entry which is preliminary data.</text>
</comment>
<dbReference type="Proteomes" id="UP000279908">
    <property type="component" value="Unassembled WGS sequence"/>
</dbReference>
<proteinExistence type="predicted"/>
<evidence type="ECO:0000313" key="6">
    <source>
        <dbReference type="Proteomes" id="UP000489351"/>
    </source>
</evidence>
<evidence type="ECO:0000313" key="1">
    <source>
        <dbReference type="EMBL" id="KAA6230661.1"/>
    </source>
</evidence>
<evidence type="ECO:0000313" key="2">
    <source>
        <dbReference type="EMBL" id="MWV54387.1"/>
    </source>
</evidence>
<dbReference type="EMBL" id="RXYK01000003">
    <property type="protein sequence ID" value="RTY39091.1"/>
    <property type="molecule type" value="Genomic_DNA"/>
</dbReference>
<sequence length="128" mass="14464">MKSFVNAAKNGETGFVIRNSVFLPFHCELLSIWIGKEMSLLSAPDLITDISNPDILGIRETESFTNLIFRKWGDLSKELSHDKGHIILHAAEKGADVFGSGNLHYIRVAFCNRHKEVCFEIIDNPYEL</sequence>
<evidence type="ECO:0000313" key="3">
    <source>
        <dbReference type="EMBL" id="RTY39091.1"/>
    </source>
</evidence>
<evidence type="ECO:0000313" key="4">
    <source>
        <dbReference type="Proteomes" id="UP000279908"/>
    </source>
</evidence>